<dbReference type="EMBL" id="CADCVD010000044">
    <property type="protein sequence ID" value="CAA9438045.1"/>
    <property type="molecule type" value="Genomic_DNA"/>
</dbReference>
<feature type="region of interest" description="Disordered" evidence="1">
    <location>
        <begin position="33"/>
        <end position="127"/>
    </location>
</feature>
<gene>
    <name evidence="2" type="ORF">AVDCRST_MAG37-1110</name>
</gene>
<feature type="compositionally biased region" description="Gly residues" evidence="1">
    <location>
        <begin position="1"/>
        <end position="13"/>
    </location>
</feature>
<feature type="non-terminal residue" evidence="2">
    <location>
        <position position="1"/>
    </location>
</feature>
<feature type="compositionally biased region" description="Basic and acidic residues" evidence="1">
    <location>
        <begin position="84"/>
        <end position="93"/>
    </location>
</feature>
<organism evidence="2">
    <name type="scientific">uncultured Rubrobacteraceae bacterium</name>
    <dbReference type="NCBI Taxonomy" id="349277"/>
    <lineage>
        <taxon>Bacteria</taxon>
        <taxon>Bacillati</taxon>
        <taxon>Actinomycetota</taxon>
        <taxon>Rubrobacteria</taxon>
        <taxon>Rubrobacterales</taxon>
        <taxon>Rubrobacteraceae</taxon>
        <taxon>environmental samples</taxon>
    </lineage>
</organism>
<proteinExistence type="predicted"/>
<feature type="compositionally biased region" description="Basic residues" evidence="1">
    <location>
        <begin position="74"/>
        <end position="83"/>
    </location>
</feature>
<evidence type="ECO:0000313" key="2">
    <source>
        <dbReference type="EMBL" id="CAA9438045.1"/>
    </source>
</evidence>
<evidence type="ECO:0000256" key="1">
    <source>
        <dbReference type="SAM" id="MobiDB-lite"/>
    </source>
</evidence>
<feature type="compositionally biased region" description="Basic and acidic residues" evidence="1">
    <location>
        <begin position="50"/>
        <end position="73"/>
    </location>
</feature>
<sequence>GRSEYGGGAGGGLQALPAKGRARFPAVPRVRGGGLLSAHDLPGLRLRRPGLGDERRERDDLRDDRRLSAERRAIQRRPRRSRRRLQDDEPGRGDRRRGGRCGPTRNVRGARGGRRAGLGLSSRGGVI</sequence>
<feature type="non-terminal residue" evidence="2">
    <location>
        <position position="127"/>
    </location>
</feature>
<reference evidence="2" key="1">
    <citation type="submission" date="2020-02" db="EMBL/GenBank/DDBJ databases">
        <authorList>
            <person name="Meier V. D."/>
        </authorList>
    </citation>
    <scope>NUCLEOTIDE SEQUENCE</scope>
    <source>
        <strain evidence="2">AVDCRST_MAG37</strain>
    </source>
</reference>
<name>A0A6J4Q985_9ACTN</name>
<accession>A0A6J4Q985</accession>
<feature type="region of interest" description="Disordered" evidence="1">
    <location>
        <begin position="1"/>
        <end position="21"/>
    </location>
</feature>
<feature type="compositionally biased region" description="Low complexity" evidence="1">
    <location>
        <begin position="117"/>
        <end position="127"/>
    </location>
</feature>
<protein>
    <submittedName>
        <fullName evidence="2">Uncharacterized protein</fullName>
    </submittedName>
</protein>
<dbReference type="AlphaFoldDB" id="A0A6J4Q985"/>